<evidence type="ECO:0000313" key="3">
    <source>
        <dbReference type="Proteomes" id="UP000011115"/>
    </source>
</evidence>
<dbReference type="HOGENOM" id="CLU_2965479_0_0_1"/>
<accession>M1CJ80</accession>
<keyword evidence="3" id="KW-1185">Reference proteome</keyword>
<feature type="region of interest" description="Disordered" evidence="1">
    <location>
        <begin position="1"/>
        <end position="26"/>
    </location>
</feature>
<protein>
    <submittedName>
        <fullName evidence="2">Uncharacterized protein</fullName>
    </submittedName>
</protein>
<dbReference type="PaxDb" id="4113-PGSC0003DMT400068539"/>
<dbReference type="EnsemblPlants" id="PGSC0003DMT400068539">
    <property type="protein sequence ID" value="PGSC0003DMT400068539"/>
    <property type="gene ID" value="PGSC0003DMG402026661"/>
</dbReference>
<reference evidence="2" key="2">
    <citation type="submission" date="2015-06" db="UniProtKB">
        <authorList>
            <consortium name="EnsemblPlants"/>
        </authorList>
    </citation>
    <scope>IDENTIFICATION</scope>
    <source>
        <strain evidence="2">DM1-3 516 R44</strain>
    </source>
</reference>
<sequence>MRCAHASKYSQLPSEKVSLPSSPLEREKGAMETLNVREPTLSICFISKSPSCIVIDNHT</sequence>
<name>M1CJ80_SOLTU</name>
<proteinExistence type="predicted"/>
<evidence type="ECO:0000256" key="1">
    <source>
        <dbReference type="SAM" id="MobiDB-lite"/>
    </source>
</evidence>
<dbReference type="Proteomes" id="UP000011115">
    <property type="component" value="Unassembled WGS sequence"/>
</dbReference>
<dbReference type="AlphaFoldDB" id="M1CJ80"/>
<evidence type="ECO:0000313" key="2">
    <source>
        <dbReference type="EnsemblPlants" id="PGSC0003DMT400068539"/>
    </source>
</evidence>
<dbReference type="Gramene" id="PGSC0003DMT400068539">
    <property type="protein sequence ID" value="PGSC0003DMT400068539"/>
    <property type="gene ID" value="PGSC0003DMG402026661"/>
</dbReference>
<organism evidence="2 3">
    <name type="scientific">Solanum tuberosum</name>
    <name type="common">Potato</name>
    <dbReference type="NCBI Taxonomy" id="4113"/>
    <lineage>
        <taxon>Eukaryota</taxon>
        <taxon>Viridiplantae</taxon>
        <taxon>Streptophyta</taxon>
        <taxon>Embryophyta</taxon>
        <taxon>Tracheophyta</taxon>
        <taxon>Spermatophyta</taxon>
        <taxon>Magnoliopsida</taxon>
        <taxon>eudicotyledons</taxon>
        <taxon>Gunneridae</taxon>
        <taxon>Pentapetalae</taxon>
        <taxon>asterids</taxon>
        <taxon>lamiids</taxon>
        <taxon>Solanales</taxon>
        <taxon>Solanaceae</taxon>
        <taxon>Solanoideae</taxon>
        <taxon>Solaneae</taxon>
        <taxon>Solanum</taxon>
    </lineage>
</organism>
<dbReference type="InParanoid" id="M1CJ80"/>
<reference evidence="3" key="1">
    <citation type="journal article" date="2011" name="Nature">
        <title>Genome sequence and analysis of the tuber crop potato.</title>
        <authorList>
            <consortium name="The Potato Genome Sequencing Consortium"/>
        </authorList>
    </citation>
    <scope>NUCLEOTIDE SEQUENCE [LARGE SCALE GENOMIC DNA]</scope>
    <source>
        <strain evidence="3">cv. DM1-3 516 R44</strain>
    </source>
</reference>